<keyword evidence="6" id="KW-0999">Mitochondrion inner membrane</keyword>
<keyword evidence="4" id="KW-0813">Transport</keyword>
<protein>
    <submittedName>
        <fullName evidence="14">Mitochondrial import inner membrane translocase subunit tim17</fullName>
    </submittedName>
</protein>
<evidence type="ECO:0000256" key="6">
    <source>
        <dbReference type="ARBA" id="ARBA00022792"/>
    </source>
</evidence>
<evidence type="ECO:0000313" key="14">
    <source>
        <dbReference type="EMBL" id="QBH73029.1"/>
    </source>
</evidence>
<comment type="subcellular location">
    <subcellularLocation>
        <location evidence="2">Mitochondrion inner membrane</location>
        <topology evidence="2">Multi-pass membrane protein</topology>
    </subcellularLocation>
</comment>
<keyword evidence="7" id="KW-0653">Protein transport</keyword>
<evidence type="ECO:0000256" key="13">
    <source>
        <dbReference type="SAM" id="Phobius"/>
    </source>
</evidence>
<comment type="function">
    <text evidence="1">Essential component of the TIM23 complex, a complex that mediates the translocation of transit peptide-containing proteins across the mitochondrial inner membrane.</text>
</comment>
<evidence type="ECO:0000256" key="8">
    <source>
        <dbReference type="ARBA" id="ARBA00022989"/>
    </source>
</evidence>
<evidence type="ECO:0000256" key="10">
    <source>
        <dbReference type="ARBA" id="ARBA00023128"/>
    </source>
</evidence>
<dbReference type="GO" id="GO:0008320">
    <property type="term" value="F:protein transmembrane transporter activity"/>
    <property type="evidence" value="ECO:0007669"/>
    <property type="project" value="TreeGrafter"/>
</dbReference>
<name>A0A481SWQ1_FRAVS</name>
<comment type="similarity">
    <text evidence="3">Belongs to the Tim17/Tim22/Tim23 family.</text>
</comment>
<evidence type="ECO:0000256" key="5">
    <source>
        <dbReference type="ARBA" id="ARBA00022692"/>
    </source>
</evidence>
<keyword evidence="5 13" id="KW-0812">Transmembrane</keyword>
<keyword evidence="11 13" id="KW-0472">Membrane</keyword>
<evidence type="ECO:0000256" key="9">
    <source>
        <dbReference type="ARBA" id="ARBA00023010"/>
    </source>
</evidence>
<proteinExistence type="evidence at transcript level"/>
<evidence type="ECO:0000256" key="7">
    <source>
        <dbReference type="ARBA" id="ARBA00022927"/>
    </source>
</evidence>
<evidence type="ECO:0000256" key="4">
    <source>
        <dbReference type="ARBA" id="ARBA00022448"/>
    </source>
</evidence>
<dbReference type="EMBL" id="MH602784">
    <property type="protein sequence ID" value="QBH73029.1"/>
    <property type="molecule type" value="mRNA"/>
</dbReference>
<dbReference type="GO" id="GO:0005744">
    <property type="term" value="C:TIM23 mitochondrial import inner membrane translocase complex"/>
    <property type="evidence" value="ECO:0007669"/>
    <property type="project" value="TreeGrafter"/>
</dbReference>
<feature type="transmembrane region" description="Helical" evidence="13">
    <location>
        <begin position="103"/>
        <end position="126"/>
    </location>
</feature>
<sequence>MEEYTREPCPWRIVEDVGGAYAMGLLGGTIFQTFKGFRNAPSGMSRRLAGSVSAIQLRAPLLGGSFAVFGGLFATVDCTLIHLRQKEDPWNSISSGAITGGLLAARTGVASMMGSAVVGGVLLALIEGLGIYMTRISADHFQPVLPPPIDNPEQFNPGEESKEL</sequence>
<evidence type="ECO:0000256" key="2">
    <source>
        <dbReference type="ARBA" id="ARBA00004448"/>
    </source>
</evidence>
<accession>A0A481SWQ1</accession>
<dbReference type="PANTHER" id="PTHR10485:SF0">
    <property type="entry name" value="AT05822P-RELATED"/>
    <property type="match status" value="1"/>
</dbReference>
<evidence type="ECO:0000256" key="12">
    <source>
        <dbReference type="SAM" id="MobiDB-lite"/>
    </source>
</evidence>
<dbReference type="Pfam" id="PF02466">
    <property type="entry name" value="Tim17"/>
    <property type="match status" value="1"/>
</dbReference>
<keyword evidence="10" id="KW-0496">Mitochondrion</keyword>
<organism evidence="14">
    <name type="scientific">Franklinothrips vespiformis</name>
    <name type="common">Thrips</name>
    <name type="synonym">Aeolothrips vespiformis</name>
    <dbReference type="NCBI Taxonomy" id="297892"/>
    <lineage>
        <taxon>Eukaryota</taxon>
        <taxon>Metazoa</taxon>
        <taxon>Ecdysozoa</taxon>
        <taxon>Arthropoda</taxon>
        <taxon>Hexapoda</taxon>
        <taxon>Insecta</taxon>
        <taxon>Pterygota</taxon>
        <taxon>Neoptera</taxon>
        <taxon>Paraneoptera</taxon>
        <taxon>Thysanoptera</taxon>
        <taxon>Terebrantia</taxon>
        <taxon>Aeolothripoidea</taxon>
        <taxon>Aeolothripidae</taxon>
        <taxon>Franklinothrips</taxon>
    </lineage>
</organism>
<reference evidence="14" key="1">
    <citation type="journal article" date="2019" name="Sci. Rep.">
        <title>No signal of deleterious mutation accumulation in conserved gene sequences of extant asexual hexapods.</title>
        <authorList>
            <person name="Brandt A."/>
            <person name="Bast J."/>
            <person name="Scheu S."/>
            <person name="Meusemann K."/>
            <person name="Donath A."/>
            <person name="Schuette K."/>
            <person name="Machida R."/>
            <person name="Kraaijeveld K."/>
        </authorList>
    </citation>
    <scope>NUCLEOTIDE SEQUENCE</scope>
    <source>
        <strain evidence="14">OG12890</strain>
    </source>
</reference>
<feature type="transmembrane region" description="Helical" evidence="13">
    <location>
        <begin position="59"/>
        <end position="83"/>
    </location>
</feature>
<dbReference type="PANTHER" id="PTHR10485">
    <property type="entry name" value="MITOCHONDRIAL IMPORT INNER MEMBRANE TRANSLOCASE SUBUNIT TIM-17"/>
    <property type="match status" value="1"/>
</dbReference>
<dbReference type="AlphaFoldDB" id="A0A481SWQ1"/>
<keyword evidence="9" id="KW-0811">Translocation</keyword>
<keyword evidence="8 13" id="KW-1133">Transmembrane helix</keyword>
<evidence type="ECO:0000256" key="1">
    <source>
        <dbReference type="ARBA" id="ARBA00002959"/>
    </source>
</evidence>
<dbReference type="GO" id="GO:0030150">
    <property type="term" value="P:protein import into mitochondrial matrix"/>
    <property type="evidence" value="ECO:0007669"/>
    <property type="project" value="TreeGrafter"/>
</dbReference>
<evidence type="ECO:0000256" key="11">
    <source>
        <dbReference type="ARBA" id="ARBA00023136"/>
    </source>
</evidence>
<feature type="region of interest" description="Disordered" evidence="12">
    <location>
        <begin position="145"/>
        <end position="164"/>
    </location>
</feature>
<feature type="transmembrane region" description="Helical" evidence="13">
    <location>
        <begin position="20"/>
        <end position="38"/>
    </location>
</feature>
<evidence type="ECO:0000256" key="3">
    <source>
        <dbReference type="ARBA" id="ARBA00008444"/>
    </source>
</evidence>